<dbReference type="Pfam" id="PF03004">
    <property type="entry name" value="Transposase_24"/>
    <property type="match status" value="1"/>
</dbReference>
<name>A0A9R0IBQ1_SPIOL</name>
<dbReference type="Proteomes" id="UP000813463">
    <property type="component" value="Chromosome 4"/>
</dbReference>
<organism evidence="2 3">
    <name type="scientific">Spinacia oleracea</name>
    <name type="common">Spinach</name>
    <dbReference type="NCBI Taxonomy" id="3562"/>
    <lineage>
        <taxon>Eukaryota</taxon>
        <taxon>Viridiplantae</taxon>
        <taxon>Streptophyta</taxon>
        <taxon>Embryophyta</taxon>
        <taxon>Tracheophyta</taxon>
        <taxon>Spermatophyta</taxon>
        <taxon>Magnoliopsida</taxon>
        <taxon>eudicotyledons</taxon>
        <taxon>Gunneridae</taxon>
        <taxon>Pentapetalae</taxon>
        <taxon>Caryophyllales</taxon>
        <taxon>Chenopodiaceae</taxon>
        <taxon>Chenopodioideae</taxon>
        <taxon>Anserineae</taxon>
        <taxon>Spinacia</taxon>
    </lineage>
</organism>
<sequence length="254" mass="30302">MEVNPEEKKRGPTMMHHVHTRPFEKRKAIVLNDLGQPIGPVSEDDDVVGEFSRFLGTIARDNSYAPLTFKTWSKVPNKEKMWEYVLMKYIVPVEGKDWVLKTIRDAWRVHKCRIKKKHYYRWKNDKERWKHRPKQIPDNEFLKLLVMWKNKNEQLRCLRNKERRLSQKNMHTAGPKGFARIREEMRNEHPNKELPSLAEVFERTRKRKEGKVYKDSYDDTSKKIEAMKNYVPPNDGSGPTDAFLDTMGKEYDGR</sequence>
<accession>A0A9R0IBQ1</accession>
<dbReference type="AlphaFoldDB" id="A0A9R0IBQ1"/>
<evidence type="ECO:0000313" key="2">
    <source>
        <dbReference type="Proteomes" id="UP000813463"/>
    </source>
</evidence>
<proteinExistence type="predicted"/>
<protein>
    <submittedName>
        <fullName evidence="3">Uncharacterized protein isoform X2</fullName>
    </submittedName>
</protein>
<dbReference type="GeneID" id="110785987"/>
<gene>
    <name evidence="3" type="primary">LOC110785987</name>
</gene>
<reference evidence="3" key="2">
    <citation type="submission" date="2025-08" db="UniProtKB">
        <authorList>
            <consortium name="RefSeq"/>
        </authorList>
    </citation>
    <scope>IDENTIFICATION</scope>
    <source>
        <tissue evidence="3">Leaf</tissue>
    </source>
</reference>
<dbReference type="InterPro" id="IPR004252">
    <property type="entry name" value="Probable_transposase_24"/>
</dbReference>
<keyword evidence="2" id="KW-1185">Reference proteome</keyword>
<feature type="region of interest" description="Disordered" evidence="1">
    <location>
        <begin position="228"/>
        <end position="254"/>
    </location>
</feature>
<evidence type="ECO:0000313" key="3">
    <source>
        <dbReference type="RefSeq" id="XP_056699486.1"/>
    </source>
</evidence>
<reference evidence="2" key="1">
    <citation type="journal article" date="2021" name="Nat. Commun.">
        <title>Genomic analyses provide insights into spinach domestication and the genetic basis of agronomic traits.</title>
        <authorList>
            <person name="Cai X."/>
            <person name="Sun X."/>
            <person name="Xu C."/>
            <person name="Sun H."/>
            <person name="Wang X."/>
            <person name="Ge C."/>
            <person name="Zhang Z."/>
            <person name="Wang Q."/>
            <person name="Fei Z."/>
            <person name="Jiao C."/>
            <person name="Wang Q."/>
        </authorList>
    </citation>
    <scope>NUCLEOTIDE SEQUENCE [LARGE SCALE GENOMIC DNA]</scope>
    <source>
        <strain evidence="2">cv. Varoflay</strain>
    </source>
</reference>
<dbReference type="PANTHER" id="PTHR33144:SF16">
    <property type="entry name" value="OS02G0129000 PROTEIN"/>
    <property type="match status" value="1"/>
</dbReference>
<dbReference type="RefSeq" id="XP_056699486.1">
    <property type="nucleotide sequence ID" value="XM_056843508.1"/>
</dbReference>
<evidence type="ECO:0000256" key="1">
    <source>
        <dbReference type="SAM" id="MobiDB-lite"/>
    </source>
</evidence>
<dbReference type="PANTHER" id="PTHR33144">
    <property type="entry name" value="OS10G0409366 PROTEIN-RELATED"/>
    <property type="match status" value="1"/>
</dbReference>